<evidence type="ECO:0000256" key="1">
    <source>
        <dbReference type="SAM" id="MobiDB-lite"/>
    </source>
</evidence>
<feature type="compositionally biased region" description="Basic and acidic residues" evidence="1">
    <location>
        <begin position="279"/>
        <end position="291"/>
    </location>
</feature>
<dbReference type="Proteomes" id="UP001188597">
    <property type="component" value="Unassembled WGS sequence"/>
</dbReference>
<feature type="region of interest" description="Disordered" evidence="1">
    <location>
        <begin position="195"/>
        <end position="222"/>
    </location>
</feature>
<dbReference type="EMBL" id="JAVXUP010000506">
    <property type="protein sequence ID" value="KAK3026295.1"/>
    <property type="molecule type" value="Genomic_DNA"/>
</dbReference>
<dbReference type="InterPro" id="IPR040256">
    <property type="entry name" value="At4g02000-like"/>
</dbReference>
<proteinExistence type="predicted"/>
<sequence length="357" mass="39386">MECEVTMAAADLPSTEESDLLVRSTKKYKHSLPDSDANPNPSGVIDPIPQIKSSFVETLSKSSLYCRDEEDAENEMETIKAQASEIESQEITSTLAWVLFSELSIEYFDEEIMMRMGTTLGTAVKADKQAADSARGKFAQLCIELDPSKPLIPKVWLNGHLQNVEYQGLHAVCFHCGRYGHKLESYLSLRKTPPDFHHAPIEEQDDGSSGMNVGNGSNLSPTHDPGMIFSAYSIVPNPFEPKLNSINLSTPHALAHEPVNPSTSPLPEVASLPRPPDGNSEHIESSSKENTHPFTHANGNLHKDGMNKSDANLEVVQGNATCLRNLVELVKTYNPEIFVLMEVRVEGHNLNDILRRT</sequence>
<organism evidence="2 3">
    <name type="scientific">Escallonia herrerae</name>
    <dbReference type="NCBI Taxonomy" id="1293975"/>
    <lineage>
        <taxon>Eukaryota</taxon>
        <taxon>Viridiplantae</taxon>
        <taxon>Streptophyta</taxon>
        <taxon>Embryophyta</taxon>
        <taxon>Tracheophyta</taxon>
        <taxon>Spermatophyta</taxon>
        <taxon>Magnoliopsida</taxon>
        <taxon>eudicotyledons</taxon>
        <taxon>Gunneridae</taxon>
        <taxon>Pentapetalae</taxon>
        <taxon>asterids</taxon>
        <taxon>campanulids</taxon>
        <taxon>Escalloniales</taxon>
        <taxon>Escalloniaceae</taxon>
        <taxon>Escallonia</taxon>
    </lineage>
</organism>
<feature type="region of interest" description="Disordered" evidence="1">
    <location>
        <begin position="23"/>
        <end position="47"/>
    </location>
</feature>
<reference evidence="2" key="1">
    <citation type="submission" date="2022-12" db="EMBL/GenBank/DDBJ databases">
        <title>Draft genome assemblies for two species of Escallonia (Escalloniales).</title>
        <authorList>
            <person name="Chanderbali A."/>
            <person name="Dervinis C."/>
            <person name="Anghel I."/>
            <person name="Soltis D."/>
            <person name="Soltis P."/>
            <person name="Zapata F."/>
        </authorList>
    </citation>
    <scope>NUCLEOTIDE SEQUENCE</scope>
    <source>
        <strain evidence="2">UCBG64.0493</strain>
        <tissue evidence="2">Leaf</tissue>
    </source>
</reference>
<comment type="caution">
    <text evidence="2">The sequence shown here is derived from an EMBL/GenBank/DDBJ whole genome shotgun (WGS) entry which is preliminary data.</text>
</comment>
<evidence type="ECO:0000313" key="3">
    <source>
        <dbReference type="Proteomes" id="UP001188597"/>
    </source>
</evidence>
<name>A0AA89B3E7_9ASTE</name>
<feature type="compositionally biased region" description="Low complexity" evidence="1">
    <location>
        <begin position="207"/>
        <end position="220"/>
    </location>
</feature>
<dbReference type="PANTHER" id="PTHR31286:SF99">
    <property type="entry name" value="DUF4283 DOMAIN-CONTAINING PROTEIN"/>
    <property type="match status" value="1"/>
</dbReference>
<evidence type="ECO:0000313" key="2">
    <source>
        <dbReference type="EMBL" id="KAK3026295.1"/>
    </source>
</evidence>
<keyword evidence="3" id="KW-1185">Reference proteome</keyword>
<accession>A0AA89B3E7</accession>
<protein>
    <submittedName>
        <fullName evidence="2">Uncharacterized protein</fullName>
    </submittedName>
</protein>
<gene>
    <name evidence="2" type="ORF">RJ639_040983</name>
</gene>
<feature type="region of interest" description="Disordered" evidence="1">
    <location>
        <begin position="254"/>
        <end position="306"/>
    </location>
</feature>
<dbReference type="AlphaFoldDB" id="A0AA89B3E7"/>
<dbReference type="PANTHER" id="PTHR31286">
    <property type="entry name" value="GLYCINE-RICH CELL WALL STRUCTURAL PROTEIN 1.8-LIKE"/>
    <property type="match status" value="1"/>
</dbReference>